<dbReference type="GO" id="GO:0015035">
    <property type="term" value="F:protein-disulfide reductase activity"/>
    <property type="evidence" value="ECO:0007669"/>
    <property type="project" value="InterPro"/>
</dbReference>
<dbReference type="OrthoDB" id="277004at2"/>
<name>A0A1G9EIS6_9ACTN</name>
<protein>
    <recommendedName>
        <fullName evidence="4">DUF393 domain-containing protein</fullName>
    </recommendedName>
</protein>
<evidence type="ECO:0000313" key="2">
    <source>
        <dbReference type="EMBL" id="SDK75983.1"/>
    </source>
</evidence>
<dbReference type="Pfam" id="PF04134">
    <property type="entry name" value="DCC1-like"/>
    <property type="match status" value="1"/>
</dbReference>
<gene>
    <name evidence="2" type="ORF">SAMN05421806_111195</name>
</gene>
<feature type="region of interest" description="Disordered" evidence="1">
    <location>
        <begin position="1"/>
        <end position="37"/>
    </location>
</feature>
<dbReference type="AlphaFoldDB" id="A0A1G9EIS6"/>
<dbReference type="EMBL" id="FNFF01000011">
    <property type="protein sequence ID" value="SDK75983.1"/>
    <property type="molecule type" value="Genomic_DNA"/>
</dbReference>
<organism evidence="2 3">
    <name type="scientific">Streptomyces indicus</name>
    <dbReference type="NCBI Taxonomy" id="417292"/>
    <lineage>
        <taxon>Bacteria</taxon>
        <taxon>Bacillati</taxon>
        <taxon>Actinomycetota</taxon>
        <taxon>Actinomycetes</taxon>
        <taxon>Kitasatosporales</taxon>
        <taxon>Streptomycetaceae</taxon>
        <taxon>Streptomyces</taxon>
    </lineage>
</organism>
<dbReference type="STRING" id="417292.SAMN05421806_111195"/>
<evidence type="ECO:0000313" key="3">
    <source>
        <dbReference type="Proteomes" id="UP000199155"/>
    </source>
</evidence>
<dbReference type="Proteomes" id="UP000199155">
    <property type="component" value="Unassembled WGS sequence"/>
</dbReference>
<sequence>MGSAQEYGGRGDAPEQGGRGVAAPEQGGRGVAAPEQGGRGAAYAPVRRLTVLYDAECPLCTHLRNWLVRQRQLVPLDLVPAGSAEAQRRFPGLEHGRTLDEITVVGDGGQVYRGPAAWVVCLWALAEHRPLAHRLASHSGALFARGALLAAAKYRGARWQRSEGWSGGVYRRADGWVYHPQHGWSYGGAEACDPGCRTSR</sequence>
<evidence type="ECO:0000256" key="1">
    <source>
        <dbReference type="SAM" id="MobiDB-lite"/>
    </source>
</evidence>
<evidence type="ECO:0008006" key="4">
    <source>
        <dbReference type="Google" id="ProtNLM"/>
    </source>
</evidence>
<dbReference type="InterPro" id="IPR007263">
    <property type="entry name" value="DCC1-like"/>
</dbReference>
<keyword evidence="3" id="KW-1185">Reference proteome</keyword>
<accession>A0A1G9EIS6</accession>
<reference evidence="2 3" key="1">
    <citation type="submission" date="2016-10" db="EMBL/GenBank/DDBJ databases">
        <authorList>
            <person name="de Groot N.N."/>
        </authorList>
    </citation>
    <scope>NUCLEOTIDE SEQUENCE [LARGE SCALE GENOMIC DNA]</scope>
    <source>
        <strain evidence="2 3">CGMCC 4.5727</strain>
    </source>
</reference>
<dbReference type="RefSeq" id="WP_093614012.1">
    <property type="nucleotide sequence ID" value="NZ_FNFF01000011.1"/>
</dbReference>
<proteinExistence type="predicted"/>